<evidence type="ECO:0000256" key="7">
    <source>
        <dbReference type="ARBA" id="ARBA00007490"/>
    </source>
</evidence>
<dbReference type="AlphaFoldDB" id="R4KFG6"/>
<dbReference type="InterPro" id="IPR027417">
    <property type="entry name" value="P-loop_NTPase"/>
</dbReference>
<comment type="catalytic activity">
    <reaction evidence="2">
        <text>adenosylcob(III)inamide phosphate + GTP + H(+) = adenosylcob(III)inamide-GDP + diphosphate</text>
        <dbReference type="Rhea" id="RHEA:22712"/>
        <dbReference type="ChEBI" id="CHEBI:15378"/>
        <dbReference type="ChEBI" id="CHEBI:33019"/>
        <dbReference type="ChEBI" id="CHEBI:37565"/>
        <dbReference type="ChEBI" id="CHEBI:58502"/>
        <dbReference type="ChEBI" id="CHEBI:60487"/>
        <dbReference type="EC" id="2.7.7.62"/>
    </reaction>
</comment>
<organism evidence="20 21">
    <name type="scientific">Desulfoscipio gibsoniae DSM 7213</name>
    <dbReference type="NCBI Taxonomy" id="767817"/>
    <lineage>
        <taxon>Bacteria</taxon>
        <taxon>Bacillati</taxon>
        <taxon>Bacillota</taxon>
        <taxon>Clostridia</taxon>
        <taxon>Eubacteriales</taxon>
        <taxon>Desulfallaceae</taxon>
        <taxon>Desulfoscipio</taxon>
    </lineage>
</organism>
<feature type="active site" description="GMP-histidine intermediate" evidence="18">
    <location>
        <position position="52"/>
    </location>
</feature>
<keyword evidence="15 19" id="KW-0342">GTP-binding</keyword>
<dbReference type="KEGG" id="dgi:Desgi_1891"/>
<evidence type="ECO:0000256" key="1">
    <source>
        <dbReference type="ARBA" id="ARBA00000312"/>
    </source>
</evidence>
<keyword evidence="21" id="KW-1185">Reference proteome</keyword>
<dbReference type="Pfam" id="PF02283">
    <property type="entry name" value="CobU"/>
    <property type="match status" value="1"/>
</dbReference>
<dbReference type="Proteomes" id="UP000013520">
    <property type="component" value="Chromosome"/>
</dbReference>
<dbReference type="STRING" id="767817.Desgi_1891"/>
<keyword evidence="14" id="KW-0067">ATP-binding</keyword>
<evidence type="ECO:0000256" key="11">
    <source>
        <dbReference type="ARBA" id="ARBA00022679"/>
    </source>
</evidence>
<dbReference type="GO" id="GO:0005524">
    <property type="term" value="F:ATP binding"/>
    <property type="evidence" value="ECO:0007669"/>
    <property type="project" value="UniProtKB-KW"/>
</dbReference>
<evidence type="ECO:0000256" key="10">
    <source>
        <dbReference type="ARBA" id="ARBA00022573"/>
    </source>
</evidence>
<evidence type="ECO:0000256" key="6">
    <source>
        <dbReference type="ARBA" id="ARBA00005159"/>
    </source>
</evidence>
<comment type="catalytic activity">
    <reaction evidence="1">
        <text>adenosylcob(III)inamide + ATP = adenosylcob(III)inamide phosphate + ADP + H(+)</text>
        <dbReference type="Rhea" id="RHEA:15769"/>
        <dbReference type="ChEBI" id="CHEBI:2480"/>
        <dbReference type="ChEBI" id="CHEBI:15378"/>
        <dbReference type="ChEBI" id="CHEBI:30616"/>
        <dbReference type="ChEBI" id="CHEBI:58502"/>
        <dbReference type="ChEBI" id="CHEBI:456216"/>
        <dbReference type="EC" id="2.7.1.156"/>
    </reaction>
</comment>
<evidence type="ECO:0000256" key="15">
    <source>
        <dbReference type="ARBA" id="ARBA00023134"/>
    </source>
</evidence>
<comment type="similarity">
    <text evidence="7">Belongs to the CobU/CobP family.</text>
</comment>
<comment type="pathway">
    <text evidence="6">Cofactor biosynthesis; adenosylcobalamin biosynthesis; adenosylcobalamin from cob(II)yrinate a,c-diamide: step 5/7.</text>
</comment>
<evidence type="ECO:0000256" key="4">
    <source>
        <dbReference type="ARBA" id="ARBA00003889"/>
    </source>
</evidence>
<dbReference type="UniPathway" id="UPA00148">
    <property type="reaction ID" value="UER00236"/>
</dbReference>
<keyword evidence="20" id="KW-0548">Nucleotidyltransferase</keyword>
<dbReference type="HOGENOM" id="CLU_094161_0_2_9"/>
<gene>
    <name evidence="20" type="ORF">Desgi_1891</name>
</gene>
<evidence type="ECO:0000256" key="8">
    <source>
        <dbReference type="ARBA" id="ARBA00012016"/>
    </source>
</evidence>
<evidence type="ECO:0000256" key="12">
    <source>
        <dbReference type="ARBA" id="ARBA00022741"/>
    </source>
</evidence>
<keyword evidence="12 19" id="KW-0547">Nucleotide-binding</keyword>
<feature type="binding site" evidence="19">
    <location>
        <position position="64"/>
    </location>
    <ligand>
        <name>GTP</name>
        <dbReference type="ChEBI" id="CHEBI:37565"/>
    </ligand>
</feature>
<name>R4KFG6_9FIRM</name>
<evidence type="ECO:0000313" key="20">
    <source>
        <dbReference type="EMBL" id="AGL01339.1"/>
    </source>
</evidence>
<proteinExistence type="inferred from homology"/>
<evidence type="ECO:0000256" key="3">
    <source>
        <dbReference type="ARBA" id="ARBA00001522"/>
    </source>
</evidence>
<keyword evidence="11 20" id="KW-0808">Transferase</keyword>
<protein>
    <recommendedName>
        <fullName evidence="16">Adenosylcobinamide kinase</fullName>
        <ecNumber evidence="8">2.7.1.156</ecNumber>
        <ecNumber evidence="9">2.7.7.62</ecNumber>
    </recommendedName>
    <alternativeName>
        <fullName evidence="17">Adenosylcobinamide-phosphate guanylyltransferase</fullName>
    </alternativeName>
</protein>
<dbReference type="EMBL" id="CP003273">
    <property type="protein sequence ID" value="AGL01339.1"/>
    <property type="molecule type" value="Genomic_DNA"/>
</dbReference>
<dbReference type="Gene3D" id="3.40.50.300">
    <property type="entry name" value="P-loop containing nucleotide triphosphate hydrolases"/>
    <property type="match status" value="1"/>
</dbReference>
<dbReference type="NCBIfam" id="NF004469">
    <property type="entry name" value="PRK05800.1"/>
    <property type="match status" value="1"/>
</dbReference>
<dbReference type="OrthoDB" id="9799422at2"/>
<reference evidence="20 21" key="1">
    <citation type="submission" date="2012-01" db="EMBL/GenBank/DDBJ databases">
        <title>Complete sequence of Desulfotomaculum gibsoniae DSM 7213.</title>
        <authorList>
            <consortium name="US DOE Joint Genome Institute"/>
            <person name="Lucas S."/>
            <person name="Han J."/>
            <person name="Lapidus A."/>
            <person name="Cheng J.-F."/>
            <person name="Goodwin L."/>
            <person name="Pitluck S."/>
            <person name="Peters L."/>
            <person name="Ovchinnikova G."/>
            <person name="Teshima H."/>
            <person name="Detter J.C."/>
            <person name="Han C."/>
            <person name="Tapia R."/>
            <person name="Land M."/>
            <person name="Hauser L."/>
            <person name="Kyrpides N."/>
            <person name="Ivanova N."/>
            <person name="Pagani I."/>
            <person name="Parshina S."/>
            <person name="Plugge C."/>
            <person name="Muyzer G."/>
            <person name="Kuever J."/>
            <person name="Ivanova A."/>
            <person name="Nazina T."/>
            <person name="Klenk H.-P."/>
            <person name="Brambilla E."/>
            <person name="Spring S."/>
            <person name="Stams A.F."/>
            <person name="Woyke T."/>
        </authorList>
    </citation>
    <scope>NUCLEOTIDE SEQUENCE [LARGE SCALE GENOMIC DNA]</scope>
    <source>
        <strain evidence="20 21">DSM 7213</strain>
    </source>
</reference>
<evidence type="ECO:0000256" key="13">
    <source>
        <dbReference type="ARBA" id="ARBA00022777"/>
    </source>
</evidence>
<comment type="function">
    <text evidence="4">Catalyzes ATP-dependent phosphorylation of adenosylcobinamide and addition of GMP to adenosylcobinamide phosphate.</text>
</comment>
<evidence type="ECO:0000256" key="5">
    <source>
        <dbReference type="ARBA" id="ARBA00004692"/>
    </source>
</evidence>
<dbReference type="GO" id="GO:0008820">
    <property type="term" value="F:cobinamide phosphate guanylyltransferase activity"/>
    <property type="evidence" value="ECO:0007669"/>
    <property type="project" value="UniProtKB-EC"/>
</dbReference>
<evidence type="ECO:0000313" key="21">
    <source>
        <dbReference type="Proteomes" id="UP000013520"/>
    </source>
</evidence>
<comment type="pathway">
    <text evidence="5">Cofactor biosynthesis; adenosylcobalamin biosynthesis; adenosylcobalamin from cob(II)yrinate a,c-diamide: step 6/7.</text>
</comment>
<evidence type="ECO:0000256" key="14">
    <source>
        <dbReference type="ARBA" id="ARBA00022840"/>
    </source>
</evidence>
<dbReference type="PANTHER" id="PTHR34848:SF1">
    <property type="entry name" value="BIFUNCTIONAL ADENOSYLCOBALAMIN BIOSYNTHESIS PROTEIN COBU"/>
    <property type="match status" value="1"/>
</dbReference>
<dbReference type="EC" id="2.7.1.156" evidence="8"/>
<sequence length="195" mass="21067">MTSGEIVLVIGGARSGKSSLAEKLAAVPGKDVIYVATAGVHDDEMAERVKQHRLRRPDGWRTVEETHMLAGVLLSLHPGAVVLIDCLTLWMSNLLLDDHIPRPGAGISEKENYIIAQAREIVDVARDKQLTLVMVSNEVGCGLVPEHELGRVYRDIAGRVNQLLAELSDRVFYVVAGMPLELKSLAAGSLQGGGR</sequence>
<dbReference type="SUPFAM" id="SSF52540">
    <property type="entry name" value="P-loop containing nucleoside triphosphate hydrolases"/>
    <property type="match status" value="1"/>
</dbReference>
<feature type="binding site" evidence="19">
    <location>
        <begin position="53"/>
        <end position="56"/>
    </location>
    <ligand>
        <name>GTP</name>
        <dbReference type="ChEBI" id="CHEBI:37565"/>
    </ligand>
</feature>
<evidence type="ECO:0000256" key="16">
    <source>
        <dbReference type="ARBA" id="ARBA00029570"/>
    </source>
</evidence>
<evidence type="ECO:0000256" key="2">
    <source>
        <dbReference type="ARBA" id="ARBA00000711"/>
    </source>
</evidence>
<dbReference type="PIRSF" id="PIRSF006135">
    <property type="entry name" value="CobU"/>
    <property type="match status" value="1"/>
</dbReference>
<feature type="binding site" evidence="19">
    <location>
        <position position="85"/>
    </location>
    <ligand>
        <name>GTP</name>
        <dbReference type="ChEBI" id="CHEBI:37565"/>
    </ligand>
</feature>
<dbReference type="InterPro" id="IPR003203">
    <property type="entry name" value="CobU/CobP"/>
</dbReference>
<comment type="catalytic activity">
    <reaction evidence="3">
        <text>adenosylcob(III)inamide + GTP = adenosylcob(III)inamide phosphate + GDP + H(+)</text>
        <dbReference type="Rhea" id="RHEA:15765"/>
        <dbReference type="ChEBI" id="CHEBI:2480"/>
        <dbReference type="ChEBI" id="CHEBI:15378"/>
        <dbReference type="ChEBI" id="CHEBI:37565"/>
        <dbReference type="ChEBI" id="CHEBI:58189"/>
        <dbReference type="ChEBI" id="CHEBI:58502"/>
        <dbReference type="EC" id="2.7.1.156"/>
    </reaction>
</comment>
<accession>R4KFG6</accession>
<dbReference type="CDD" id="cd00544">
    <property type="entry name" value="CobU"/>
    <property type="match status" value="1"/>
</dbReference>
<dbReference type="GO" id="GO:0009236">
    <property type="term" value="P:cobalamin biosynthetic process"/>
    <property type="evidence" value="ECO:0007669"/>
    <property type="project" value="UniProtKB-UniPathway"/>
</dbReference>
<dbReference type="GO" id="GO:0043752">
    <property type="term" value="F:adenosylcobinamide kinase activity"/>
    <property type="evidence" value="ECO:0007669"/>
    <property type="project" value="UniProtKB-EC"/>
</dbReference>
<dbReference type="GO" id="GO:0005525">
    <property type="term" value="F:GTP binding"/>
    <property type="evidence" value="ECO:0007669"/>
    <property type="project" value="UniProtKB-KW"/>
</dbReference>
<evidence type="ECO:0000256" key="17">
    <source>
        <dbReference type="ARBA" id="ARBA00030571"/>
    </source>
</evidence>
<keyword evidence="10" id="KW-0169">Cobalamin biosynthesis</keyword>
<dbReference type="PANTHER" id="PTHR34848">
    <property type="match status" value="1"/>
</dbReference>
<feature type="binding site" evidence="19">
    <location>
        <begin position="36"/>
        <end position="38"/>
    </location>
    <ligand>
        <name>GTP</name>
        <dbReference type="ChEBI" id="CHEBI:37565"/>
    </ligand>
</feature>
<evidence type="ECO:0000256" key="18">
    <source>
        <dbReference type="PIRSR" id="PIRSR006135-1"/>
    </source>
</evidence>
<feature type="binding site" evidence="19">
    <location>
        <begin position="11"/>
        <end position="18"/>
    </location>
    <ligand>
        <name>GTP</name>
        <dbReference type="ChEBI" id="CHEBI:37565"/>
    </ligand>
</feature>
<keyword evidence="13 20" id="KW-0418">Kinase</keyword>
<evidence type="ECO:0000256" key="19">
    <source>
        <dbReference type="PIRSR" id="PIRSR006135-2"/>
    </source>
</evidence>
<dbReference type="eggNOG" id="COG2087">
    <property type="taxonomic scope" value="Bacteria"/>
</dbReference>
<evidence type="ECO:0000256" key="9">
    <source>
        <dbReference type="ARBA" id="ARBA00012523"/>
    </source>
</evidence>
<dbReference type="EC" id="2.7.7.62" evidence="9"/>